<reference evidence="7" key="1">
    <citation type="submission" date="2019-11" db="EMBL/GenBank/DDBJ databases">
        <title>Microbial mats filling the niche in hypersaline microbial mats.</title>
        <authorList>
            <person name="Wong H.L."/>
            <person name="Macleod F.I."/>
            <person name="White R.A. III"/>
            <person name="Burns B.P."/>
        </authorList>
    </citation>
    <scope>NUCLEOTIDE SEQUENCE</scope>
    <source>
        <strain evidence="7">Bin_327</strain>
    </source>
</reference>
<evidence type="ECO:0000256" key="2">
    <source>
        <dbReference type="ARBA" id="ARBA00008854"/>
    </source>
</evidence>
<accession>A0A9D5QDE9</accession>
<dbReference type="GO" id="GO:0016020">
    <property type="term" value="C:membrane"/>
    <property type="evidence" value="ECO:0007669"/>
    <property type="project" value="UniProtKB-SubCell"/>
</dbReference>
<feature type="transmembrane region" description="Helical" evidence="6">
    <location>
        <begin position="12"/>
        <end position="34"/>
    </location>
</feature>
<evidence type="ECO:0000256" key="3">
    <source>
        <dbReference type="ARBA" id="ARBA00022692"/>
    </source>
</evidence>
<dbReference type="Pfam" id="PF04011">
    <property type="entry name" value="LemA"/>
    <property type="match status" value="1"/>
</dbReference>
<comment type="caution">
    <text evidence="7">The sequence shown here is derived from an EMBL/GenBank/DDBJ whole genome shotgun (WGS) entry which is preliminary data.</text>
</comment>
<dbReference type="Gene3D" id="1.20.1440.20">
    <property type="entry name" value="LemA-like domain"/>
    <property type="match status" value="1"/>
</dbReference>
<dbReference type="InterPro" id="IPR007156">
    <property type="entry name" value="MamQ_LemA"/>
</dbReference>
<keyword evidence="3 6" id="KW-0812">Transmembrane</keyword>
<dbReference type="PROSITE" id="PS51257">
    <property type="entry name" value="PROKAR_LIPOPROTEIN"/>
    <property type="match status" value="1"/>
</dbReference>
<comment type="similarity">
    <text evidence="2">Belongs to the LemA family.</text>
</comment>
<sequence length="202" mass="22993">MTSGKRKGCTRTAVTIGIIVVIGVLLLSFGGCIVKRYNTMVDMREEVGRKWGDVESVLQRRGDLIGNLVATVKRYAEHEEEVFIEVAKARASLNNATSPEEFSKASGELSNALSRLMVVVEAYPEIKANENFLKLQDQLEGTENRINRERMLYNEVVKGYNTFIKQFPQNIIANWFNFDPAEFFEAEEEAREAPDVEEMFDR</sequence>
<dbReference type="PANTHER" id="PTHR34478:SF2">
    <property type="entry name" value="MEMBRANE PROTEIN"/>
    <property type="match status" value="1"/>
</dbReference>
<evidence type="ECO:0000256" key="5">
    <source>
        <dbReference type="ARBA" id="ARBA00023136"/>
    </source>
</evidence>
<name>A0A9D5QDE9_UNCW3</name>
<evidence type="ECO:0000256" key="4">
    <source>
        <dbReference type="ARBA" id="ARBA00022989"/>
    </source>
</evidence>
<comment type="subcellular location">
    <subcellularLocation>
        <location evidence="1">Membrane</location>
        <topology evidence="1">Single-pass membrane protein</topology>
    </subcellularLocation>
</comment>
<dbReference type="InterPro" id="IPR023353">
    <property type="entry name" value="LemA-like_dom_sf"/>
</dbReference>
<dbReference type="Proteomes" id="UP000630660">
    <property type="component" value="Unassembled WGS sequence"/>
</dbReference>
<organism evidence="7 8">
    <name type="scientific">candidate division WOR-3 bacterium</name>
    <dbReference type="NCBI Taxonomy" id="2052148"/>
    <lineage>
        <taxon>Bacteria</taxon>
        <taxon>Bacteria division WOR-3</taxon>
    </lineage>
</organism>
<keyword evidence="4 6" id="KW-1133">Transmembrane helix</keyword>
<dbReference type="PANTHER" id="PTHR34478">
    <property type="entry name" value="PROTEIN LEMA"/>
    <property type="match status" value="1"/>
</dbReference>
<protein>
    <submittedName>
        <fullName evidence="7">LemA family protein</fullName>
    </submittedName>
</protein>
<gene>
    <name evidence="7" type="ORF">GF359_07460</name>
</gene>
<evidence type="ECO:0000313" key="8">
    <source>
        <dbReference type="Proteomes" id="UP000630660"/>
    </source>
</evidence>
<keyword evidence="5 6" id="KW-0472">Membrane</keyword>
<proteinExistence type="inferred from homology"/>
<evidence type="ECO:0000256" key="6">
    <source>
        <dbReference type="SAM" id="Phobius"/>
    </source>
</evidence>
<dbReference type="EMBL" id="WJKJ01000246">
    <property type="protein sequence ID" value="MBD3365037.1"/>
    <property type="molecule type" value="Genomic_DNA"/>
</dbReference>
<evidence type="ECO:0000256" key="1">
    <source>
        <dbReference type="ARBA" id="ARBA00004167"/>
    </source>
</evidence>
<dbReference type="AlphaFoldDB" id="A0A9D5QDE9"/>
<evidence type="ECO:0000313" key="7">
    <source>
        <dbReference type="EMBL" id="MBD3365037.1"/>
    </source>
</evidence>
<dbReference type="SUPFAM" id="SSF140478">
    <property type="entry name" value="LemA-like"/>
    <property type="match status" value="1"/>
</dbReference>